<feature type="compositionally biased region" description="Basic and acidic residues" evidence="1">
    <location>
        <begin position="90"/>
        <end position="101"/>
    </location>
</feature>
<feature type="region of interest" description="Disordered" evidence="1">
    <location>
        <begin position="84"/>
        <end position="103"/>
    </location>
</feature>
<evidence type="ECO:0000313" key="4">
    <source>
        <dbReference type="Proteomes" id="UP001059844"/>
    </source>
</evidence>
<proteinExistence type="predicted"/>
<feature type="transmembrane region" description="Helical" evidence="2">
    <location>
        <begin position="622"/>
        <end position="643"/>
    </location>
</feature>
<feature type="region of interest" description="Disordered" evidence="1">
    <location>
        <begin position="1"/>
        <end position="72"/>
    </location>
</feature>
<keyword evidence="4" id="KW-1185">Reference proteome</keyword>
<sequence length="918" mass="101689">MKIMHNEKEKETQQKVEQKNRDKQNDRAVAVPDSGRTSNETLQADDAKAGKTGDLSSNKATHGSQSAYAEGSERMYQQFQESFGQTGDLNHPETQKKEQDYKGTLGISGLREYYDMKSEKESSGQAVAVPAANTQSQDPPVSRLITVRKGQRFNNKIIANQDDLNRFAESEMGITRQLNWNKVLSDAEVQAMVANGGTVWYTINVKSNDIQEEAKSLSEDRKGFIKDAGNSADYIQNLRILDLLKQLSDEEIADYKSKVYTETNDPAAIEASLKAYIESVKQRRKEQDEHESVKTKLYGLEALYEQYIRFSKTSASTTYTATGGIPVTVVNTEYESDKQKLTNDLIANGFKGGIAEFKKFIESYENGFESKTAQIGIDYLQQYKHFLFEEQKKLSNEAYLEKLLSQLKATGAKQKFDAADRAKSSASVLHYADKPSAQERSFQMEMKAEADQKQAEAENNIADFTNLTPLVIDEGFDSEGFANCSSTAEIKSFLQSYILEKNEKANDAIDKIRNNPEHVYELDKLFETARQQEHIEDGSIYDRILKAKYEEIHKYDVLKAVGLGILALAIIVVTWGAATPVVVAGGIISTGISIGLAYEAIDEYKTKKGFHDVGLLSEDPSVAWVVIAIAGAALDAGALAAVLRSAKPITLAAKAFNDAEDAASALKKLGDDLAKIEGLHKKVQENILKQARIKAQEQKIMASFAQTRGMALSSLPLLVQTGELLARAVFAIRKGIVTFDSFIAELRLAKVISDASLSPEDLVSIKEAFGKAKAFGNNEVLAADLGKILEEGNSAKLKEFLDFSDEFFRINWDHKSDKTFGHAFLRHGKKRFTNLIDRANTLKIPQGVWMDDAKAAELIKQNWRNFVVGENIIDIPPGLGKVILPDGRVIENVIKAVVVKNPKGATNLINTAYPKIIE</sequence>
<feature type="compositionally biased region" description="Basic and acidic residues" evidence="1">
    <location>
        <begin position="1"/>
        <end position="26"/>
    </location>
</feature>
<dbReference type="RefSeq" id="WP_256552797.1">
    <property type="nucleotide sequence ID" value="NZ_CP101751.1"/>
</dbReference>
<accession>A0ABY5IWE8</accession>
<feature type="transmembrane region" description="Helical" evidence="2">
    <location>
        <begin position="557"/>
        <end position="575"/>
    </location>
</feature>
<keyword evidence="2" id="KW-0812">Transmembrane</keyword>
<feature type="compositionally biased region" description="Polar residues" evidence="1">
    <location>
        <begin position="54"/>
        <end position="67"/>
    </location>
</feature>
<name>A0ABY5IWE8_9FLAO</name>
<keyword evidence="2" id="KW-1133">Transmembrane helix</keyword>
<reference evidence="3" key="1">
    <citation type="submission" date="2022-07" db="EMBL/GenBank/DDBJ databases">
        <title>Isolation, identification, and degradation of a PFOSA degrading strain from sewage treatment plant.</title>
        <authorList>
            <person name="Zhang L."/>
            <person name="Huo Y."/>
        </authorList>
    </citation>
    <scope>NUCLEOTIDE SEQUENCE</scope>
    <source>
        <strain evidence="3">C1</strain>
    </source>
</reference>
<keyword evidence="2" id="KW-0472">Membrane</keyword>
<dbReference type="Proteomes" id="UP001059844">
    <property type="component" value="Chromosome"/>
</dbReference>
<organism evidence="3 4">
    <name type="scientific">Flavobacterium cerinum</name>
    <dbReference type="NCBI Taxonomy" id="2502784"/>
    <lineage>
        <taxon>Bacteria</taxon>
        <taxon>Pseudomonadati</taxon>
        <taxon>Bacteroidota</taxon>
        <taxon>Flavobacteriia</taxon>
        <taxon>Flavobacteriales</taxon>
        <taxon>Flavobacteriaceae</taxon>
        <taxon>Flavobacterium</taxon>
    </lineage>
</organism>
<evidence type="ECO:0000256" key="2">
    <source>
        <dbReference type="SAM" id="Phobius"/>
    </source>
</evidence>
<evidence type="ECO:0000256" key="1">
    <source>
        <dbReference type="SAM" id="MobiDB-lite"/>
    </source>
</evidence>
<protein>
    <recommendedName>
        <fullName evidence="5">Bacterial toxin 46 domain-containing protein</fullName>
    </recommendedName>
</protein>
<feature type="transmembrane region" description="Helical" evidence="2">
    <location>
        <begin position="581"/>
        <end position="601"/>
    </location>
</feature>
<gene>
    <name evidence="3" type="ORF">NOX80_08170</name>
</gene>
<evidence type="ECO:0000313" key="3">
    <source>
        <dbReference type="EMBL" id="UUC47161.1"/>
    </source>
</evidence>
<dbReference type="EMBL" id="CP101751">
    <property type="protein sequence ID" value="UUC47161.1"/>
    <property type="molecule type" value="Genomic_DNA"/>
</dbReference>
<evidence type="ECO:0008006" key="5">
    <source>
        <dbReference type="Google" id="ProtNLM"/>
    </source>
</evidence>